<dbReference type="InterPro" id="IPR036237">
    <property type="entry name" value="Xyl_isomerase-like_sf"/>
</dbReference>
<dbReference type="InterPro" id="IPR050312">
    <property type="entry name" value="IolE/XylAMocC-like"/>
</dbReference>
<keyword evidence="4" id="KW-1185">Reference proteome</keyword>
<evidence type="ECO:0000256" key="1">
    <source>
        <dbReference type="ARBA" id="ARBA00023277"/>
    </source>
</evidence>
<evidence type="ECO:0000313" key="4">
    <source>
        <dbReference type="Proteomes" id="UP001174208"/>
    </source>
</evidence>
<dbReference type="GO" id="GO:0016853">
    <property type="term" value="F:isomerase activity"/>
    <property type="evidence" value="ECO:0007669"/>
    <property type="project" value="UniProtKB-KW"/>
</dbReference>
<accession>A0ABT8K9P9</accession>
<dbReference type="InterPro" id="IPR013022">
    <property type="entry name" value="Xyl_isomerase-like_TIM-brl"/>
</dbReference>
<evidence type="ECO:0000259" key="2">
    <source>
        <dbReference type="Pfam" id="PF01261"/>
    </source>
</evidence>
<protein>
    <submittedName>
        <fullName evidence="3">Sugar phosphate isomerase/epimerase family protein</fullName>
    </submittedName>
</protein>
<proteinExistence type="predicted"/>
<comment type="caution">
    <text evidence="3">The sequence shown here is derived from an EMBL/GenBank/DDBJ whole genome shotgun (WGS) entry which is preliminary data.</text>
</comment>
<dbReference type="RefSeq" id="WP_301212697.1">
    <property type="nucleotide sequence ID" value="NZ_JAROCF010000001.1"/>
</dbReference>
<dbReference type="EMBL" id="JAROCF010000001">
    <property type="protein sequence ID" value="MDN4613217.1"/>
    <property type="molecule type" value="Genomic_DNA"/>
</dbReference>
<sequence>MTAAHPRLSINQATIKHASLADALRATGDAGVPAIGLWREPVAEVGLAEAVRMVADSGLRVSSLCRGGFFTAPPGPERRAALDDNRRAIDETAALAAAGAPGSAAVLVLVAGGLPAGSTDLPGARLRVAEAIAELEPEARAAGVTLAIEPLHPMYAADRAVVSTLAQALDLADPFPAASVGVAVDTFHIWWDPDVLPQIARAGASGRIATYQVCDFLTPIPADALLARGLPGDGHIDFALLTEAVEATGYTGDVEVEIFNADLWAAPPVEAVARTVEAFGRYVPLGERGGAGEGETGAAASVAAGHAANPAVAG</sequence>
<name>A0ABT8K9P9_9MICO</name>
<organism evidence="3 4">
    <name type="scientific">Leifsonia williamsii</name>
    <dbReference type="NCBI Taxonomy" id="3035919"/>
    <lineage>
        <taxon>Bacteria</taxon>
        <taxon>Bacillati</taxon>
        <taxon>Actinomycetota</taxon>
        <taxon>Actinomycetes</taxon>
        <taxon>Micrococcales</taxon>
        <taxon>Microbacteriaceae</taxon>
        <taxon>Leifsonia</taxon>
    </lineage>
</organism>
<dbReference type="PANTHER" id="PTHR12110:SF52">
    <property type="entry name" value="XYLOSE ISOMERASE"/>
    <property type="match status" value="1"/>
</dbReference>
<keyword evidence="1" id="KW-0119">Carbohydrate metabolism</keyword>
<keyword evidence="3" id="KW-0413">Isomerase</keyword>
<evidence type="ECO:0000313" key="3">
    <source>
        <dbReference type="EMBL" id="MDN4613217.1"/>
    </source>
</evidence>
<feature type="domain" description="Xylose isomerase-like TIM barrel" evidence="2">
    <location>
        <begin position="29"/>
        <end position="275"/>
    </location>
</feature>
<gene>
    <name evidence="3" type="ORF">P5G50_02025</name>
</gene>
<dbReference type="Gene3D" id="3.20.20.150">
    <property type="entry name" value="Divalent-metal-dependent TIM barrel enzymes"/>
    <property type="match status" value="1"/>
</dbReference>
<dbReference type="SUPFAM" id="SSF51658">
    <property type="entry name" value="Xylose isomerase-like"/>
    <property type="match status" value="1"/>
</dbReference>
<dbReference type="Pfam" id="PF01261">
    <property type="entry name" value="AP_endonuc_2"/>
    <property type="match status" value="1"/>
</dbReference>
<dbReference type="PANTHER" id="PTHR12110">
    <property type="entry name" value="HYDROXYPYRUVATE ISOMERASE"/>
    <property type="match status" value="1"/>
</dbReference>
<reference evidence="3" key="1">
    <citation type="submission" date="2023-06" db="EMBL/GenBank/DDBJ databases">
        <title>MT1 and MT2 Draft Genomes of Novel Species.</title>
        <authorList>
            <person name="Venkateswaran K."/>
        </authorList>
    </citation>
    <scope>NUCLEOTIDE SEQUENCE</scope>
    <source>
        <strain evidence="3">F6_8S_P_1B</strain>
    </source>
</reference>
<dbReference type="Proteomes" id="UP001174208">
    <property type="component" value="Unassembled WGS sequence"/>
</dbReference>